<dbReference type="SUPFAM" id="SSF52777">
    <property type="entry name" value="CoA-dependent acyltransferases"/>
    <property type="match status" value="4"/>
</dbReference>
<dbReference type="InterPro" id="IPR009081">
    <property type="entry name" value="PP-bd_ACP"/>
</dbReference>
<dbReference type="Pfam" id="PF13193">
    <property type="entry name" value="AMP-binding_C"/>
    <property type="match status" value="2"/>
</dbReference>
<dbReference type="InterPro" id="IPR000873">
    <property type="entry name" value="AMP-dep_synth/lig_dom"/>
</dbReference>
<dbReference type="Gene3D" id="3.30.559.10">
    <property type="entry name" value="Chloramphenicol acetyltransferase-like domain"/>
    <property type="match status" value="2"/>
</dbReference>
<dbReference type="RefSeq" id="WP_341725167.1">
    <property type="nucleotide sequence ID" value="NZ_JBBWWT010000002.1"/>
</dbReference>
<dbReference type="Gene3D" id="3.30.300.30">
    <property type="match status" value="2"/>
</dbReference>
<dbReference type="Gene3D" id="3.30.559.30">
    <property type="entry name" value="Nonribosomal peptide synthetase, condensation domain"/>
    <property type="match status" value="2"/>
</dbReference>
<protein>
    <submittedName>
        <fullName evidence="5">Amino acid adenylation domain-containing protein</fullName>
    </submittedName>
</protein>
<evidence type="ECO:0000313" key="6">
    <source>
        <dbReference type="Proteomes" id="UP001459204"/>
    </source>
</evidence>
<keyword evidence="3" id="KW-0597">Phosphoprotein</keyword>
<dbReference type="EMBL" id="JBBWWT010000002">
    <property type="protein sequence ID" value="MEL1263988.1"/>
    <property type="molecule type" value="Genomic_DNA"/>
</dbReference>
<comment type="cofactor">
    <cofactor evidence="1">
        <name>pantetheine 4'-phosphate</name>
        <dbReference type="ChEBI" id="CHEBI:47942"/>
    </cofactor>
</comment>
<dbReference type="SUPFAM" id="SSF47336">
    <property type="entry name" value="ACP-like"/>
    <property type="match status" value="2"/>
</dbReference>
<comment type="caution">
    <text evidence="5">The sequence shown here is derived from an EMBL/GenBank/DDBJ whole genome shotgun (WGS) entry which is preliminary data.</text>
</comment>
<dbReference type="InterPro" id="IPR020845">
    <property type="entry name" value="AMP-binding_CS"/>
</dbReference>
<dbReference type="Gene3D" id="3.40.50.980">
    <property type="match status" value="4"/>
</dbReference>
<dbReference type="PROSITE" id="PS00455">
    <property type="entry name" value="AMP_BINDING"/>
    <property type="match status" value="2"/>
</dbReference>
<dbReference type="NCBIfam" id="TIGR01733">
    <property type="entry name" value="AA-adenyl-dom"/>
    <property type="match status" value="2"/>
</dbReference>
<dbReference type="InterPro" id="IPR023213">
    <property type="entry name" value="CAT-like_dom_sf"/>
</dbReference>
<reference evidence="5 6" key="1">
    <citation type="submission" date="2024-04" db="EMBL/GenBank/DDBJ databases">
        <title>Draft genome sequence of Pseudoxanthomonas putridarboris WD12.</title>
        <authorList>
            <person name="Oh J."/>
        </authorList>
    </citation>
    <scope>NUCLEOTIDE SEQUENCE [LARGE SCALE GENOMIC DNA]</scope>
    <source>
        <strain evidence="5 6">WD12</strain>
    </source>
</reference>
<dbReference type="InterPro" id="IPR006162">
    <property type="entry name" value="Ppantetheine_attach_site"/>
</dbReference>
<accession>A0ABU9IZT4</accession>
<dbReference type="CDD" id="cd12116">
    <property type="entry name" value="A_NRPS_Ta1_like"/>
    <property type="match status" value="2"/>
</dbReference>
<name>A0ABU9IZT4_9GAMM</name>
<dbReference type="Pfam" id="PF00501">
    <property type="entry name" value="AMP-binding"/>
    <property type="match status" value="2"/>
</dbReference>
<dbReference type="PANTHER" id="PTHR45527">
    <property type="entry name" value="NONRIBOSOMAL PEPTIDE SYNTHETASE"/>
    <property type="match status" value="1"/>
</dbReference>
<dbReference type="InterPro" id="IPR045851">
    <property type="entry name" value="AMP-bd_C_sf"/>
</dbReference>
<dbReference type="InterPro" id="IPR036736">
    <property type="entry name" value="ACP-like_sf"/>
</dbReference>
<evidence type="ECO:0000256" key="2">
    <source>
        <dbReference type="ARBA" id="ARBA00022450"/>
    </source>
</evidence>
<proteinExistence type="predicted"/>
<gene>
    <name evidence="5" type="ORF">AAD027_06325</name>
</gene>
<evidence type="ECO:0000256" key="1">
    <source>
        <dbReference type="ARBA" id="ARBA00001957"/>
    </source>
</evidence>
<dbReference type="Gene3D" id="2.30.38.10">
    <property type="entry name" value="Luciferase, Domain 3"/>
    <property type="match status" value="2"/>
</dbReference>
<dbReference type="InterPro" id="IPR001242">
    <property type="entry name" value="Condensation_dom"/>
</dbReference>
<sequence length="2202" mass="239231">MSEPMAVRRNATVAVDYDPFAGGALTRVVPTTEPQRELWLAARLGDDASLAYNESVSLHLRGALDTARLQQALQAVAERHDALRASFGPDGETFCVLEPAPLLLPFTDLSGLGEAERAAQLAERRRAGVETPFALEQGRLFRAELLQLAPQEHVLLMHAHHIVCDGWSWWVIVRELGAAYAQAAGSPAGLPGAESYADYALAEALHPAGPEFRRDEQYWLSRFAGQAPVLELPTDRARPARRSFASQREDYVLDADLVAAVRRLGARRGASLFATLLGGFATLLSRIAGQEQVVVGIPAAGQSVDGHDHLVGHCVNLLPLRFDLQAGDSFNAVLDGAQDVLLDAIEHQRYTFGTLLKKLRIARDPARLPLVSVMFNIDQALDQEKSGFPGLALDFATNPRRYENFELSINAVQVDGKLRLETQYNTDLFDAQTVRRWLAAYESLLRAACENPDERIARLPLVGAPAFAELAALQPEATAFDRNCRMHEHFERQCDRAPDRTAVRSDEQALSYRQLEARANRIAHLLRQRGVQRGALVGLAMDRGADMLAALLGILKAGAGYVPLDPQFPADRLAYMASDAGLAALLTQQRHAAQFDLRGRPVLALDGLADELAAQPERRLGRDAGAADPESPAYVIYTSGSTGRPKGVQVPHRAVSNFIAAMQAEPGLAIDDRLVAVTTLSFDIAVLELMLPLSVGAEVVLAGKDTVIDGAALSALLQSSRATAMQATPATWRLLLEAGWPGSPDFKAMCGGEPLPPDLAQALLPRCGELWNLYGPTETTVWSTCMRVRAGQGGLPDIHIGRPIANTQVWILDEHGQPCPRGVPGEICIGGEGVTLGYLARPELTADRFLPDAFADAGKGFGTGIAAPTLYRTGDRGRWRADGNLEHLGRLDFQVKVRGYRIELGEIESTLLAHPALSRAVAMAREDRPGDVRLVAYVVPAPSIEVTDATLISHLKQRLPDYMVPQHFVRLPSIPLLPNGKVDRKSLPAPEPAQAAANAAVAVATEPARPRDALQSRVLQAMEDVLGRPGLGMDDGFFEFGGHSLLAAQLCARLGRELDVQVPLRLLFDAPSAQHLSDALREKVAQPHESASAALAVPRRADPSTAPMTLMQQRLWVFEQMEPGGVTYNTPSAHRLHGPMDVQAFERAFQEMVRRQASLRTIIVPDGDSAVQKVLDRVDMPLLPLTDLSHLPEPQRMAALMEDLEAQTAQPFVLDQAPLFRARFYRLGAEDHVLYFMTHHIIWDGWSFDVFYTEMSALYEAFVAGEPSPLPELEVSYGDFAAWHLQRLEGDALQRQIQHWKQHLAGELEPLHLPEDKPRPAKGSGNGGTDWVHVDAATTEALRQVGTRAGATLFMTVLAAYYVLLHRLSGQGDLVVGLPFRNRHSEAMEKVMGFFVNMLPLRRRLDPAMPFLQLVQEIKAGVVEAFEYPDVPFEHLVRELKVPRDPSRSPIYQALFSFQDVRARNLRWGELEHEHLLMFQKGMTHDLGIWFLEHGNGLSGAMGYNTDILSADGARAIGDRFVTLLQSLCDQPEQAIGDANLLSEHDRSQLASWNSTAAPTPPQRTMHALLAAQAARAPERVAIRFENRSLTYAQLDARSARIADALVQQGVRPGDRVGVCLDRTPDLVAAMVAVWKAGATYVPLDPAYPPDRLHFMAEDAGLRLIVGEGDLATPLRWPRERLLLLDADAASIAAAPEVAAVRENTLGTADTTAYVIYTSGSTGKPKGVCVPHGAVVNFLASMAREPGLREDDRLLAVTTTSFDIAVLELYGPLSVGAEVVLASRESALDGEALAALIRDHRITVMQATPSSWRLLLDAGWPGSPGFKALCGGEPLPQDLAATLLPRCAELWNMYGPTETTVWSTCSRVVAGAAGAVDIHIGKPIANTTVWVLDPRGMLCPPGVTGELFIGGDGVTQGYLDRPELTAERFVPDRFVARGNAASPRLYRTGDRGRWRPDGVLEHQGRLDHQVKIRGYRIELGEIESRLAADPSVSRSLVIVREDRPGDVRLVAYVVAAAGRRIDEAALMASLRQALPGYMVPQHLLVLDAIPLLPNGKVDRNALPAPQAQAAPVPVVAAAAPAAVVPIAQPAALVAMAAAGADEDPRVSYMVLVWSEILGIPASAQDNFFDLGGHSMLAVQMANRVARDTGFRIKLMPLATQTLEQIAMTLPAAQSAGNARKGGWGGRMLKGITRLFGGAGQKR</sequence>
<dbReference type="CDD" id="cd19531">
    <property type="entry name" value="LCL_NRPS-like"/>
    <property type="match status" value="2"/>
</dbReference>
<dbReference type="InterPro" id="IPR010071">
    <property type="entry name" value="AA_adenyl_dom"/>
</dbReference>
<feature type="domain" description="Carrier" evidence="4">
    <location>
        <begin position="1009"/>
        <end position="1084"/>
    </location>
</feature>
<dbReference type="Gene3D" id="1.10.1200.10">
    <property type="entry name" value="ACP-like"/>
    <property type="match status" value="2"/>
</dbReference>
<dbReference type="SMART" id="SM00823">
    <property type="entry name" value="PKS_PP"/>
    <property type="match status" value="2"/>
</dbReference>
<dbReference type="InterPro" id="IPR025110">
    <property type="entry name" value="AMP-bd_C"/>
</dbReference>
<keyword evidence="2" id="KW-0596">Phosphopantetheine</keyword>
<dbReference type="Proteomes" id="UP001459204">
    <property type="component" value="Unassembled WGS sequence"/>
</dbReference>
<dbReference type="NCBIfam" id="NF003417">
    <property type="entry name" value="PRK04813.1"/>
    <property type="match status" value="2"/>
</dbReference>
<dbReference type="PANTHER" id="PTHR45527:SF1">
    <property type="entry name" value="FATTY ACID SYNTHASE"/>
    <property type="match status" value="1"/>
</dbReference>
<dbReference type="PROSITE" id="PS50075">
    <property type="entry name" value="CARRIER"/>
    <property type="match status" value="2"/>
</dbReference>
<evidence type="ECO:0000259" key="4">
    <source>
        <dbReference type="PROSITE" id="PS50075"/>
    </source>
</evidence>
<dbReference type="SUPFAM" id="SSF56801">
    <property type="entry name" value="Acetyl-CoA synthetase-like"/>
    <property type="match status" value="2"/>
</dbReference>
<evidence type="ECO:0000256" key="3">
    <source>
        <dbReference type="ARBA" id="ARBA00022553"/>
    </source>
</evidence>
<evidence type="ECO:0000313" key="5">
    <source>
        <dbReference type="EMBL" id="MEL1263988.1"/>
    </source>
</evidence>
<dbReference type="InterPro" id="IPR020806">
    <property type="entry name" value="PKS_PP-bd"/>
</dbReference>
<dbReference type="PROSITE" id="PS00012">
    <property type="entry name" value="PHOSPHOPANTETHEINE"/>
    <property type="match status" value="2"/>
</dbReference>
<dbReference type="Pfam" id="PF00550">
    <property type="entry name" value="PP-binding"/>
    <property type="match status" value="2"/>
</dbReference>
<dbReference type="Pfam" id="PF00668">
    <property type="entry name" value="Condensation"/>
    <property type="match status" value="2"/>
</dbReference>
<keyword evidence="6" id="KW-1185">Reference proteome</keyword>
<feature type="domain" description="Carrier" evidence="4">
    <location>
        <begin position="2100"/>
        <end position="2176"/>
    </location>
</feature>
<organism evidence="5 6">
    <name type="scientific">Pseudoxanthomonas putridarboris</name>
    <dbReference type="NCBI Taxonomy" id="752605"/>
    <lineage>
        <taxon>Bacteria</taxon>
        <taxon>Pseudomonadati</taxon>
        <taxon>Pseudomonadota</taxon>
        <taxon>Gammaproteobacteria</taxon>
        <taxon>Lysobacterales</taxon>
        <taxon>Lysobacteraceae</taxon>
        <taxon>Pseudoxanthomonas</taxon>
    </lineage>
</organism>